<reference evidence="10 11" key="1">
    <citation type="journal article" date="2018" name="Plant J.">
        <title>Genome sequences of Chlorella sorokiniana UTEX 1602 and Micractinium conductrix SAG 241.80: implications to maltose excretion by a green alga.</title>
        <authorList>
            <person name="Arriola M.B."/>
            <person name="Velmurugan N."/>
            <person name="Zhang Y."/>
            <person name="Plunkett M.H."/>
            <person name="Hondzo H."/>
            <person name="Barney B.M."/>
        </authorList>
    </citation>
    <scope>NUCLEOTIDE SEQUENCE [LARGE SCALE GENOMIC DNA]</scope>
    <source>
        <strain evidence="11">UTEX 1602</strain>
    </source>
</reference>
<feature type="transmembrane region" description="Helical" evidence="8">
    <location>
        <begin position="86"/>
        <end position="107"/>
    </location>
</feature>
<comment type="caution">
    <text evidence="10">The sequence shown here is derived from an EMBL/GenBank/DDBJ whole genome shotgun (WGS) entry which is preliminary data.</text>
</comment>
<dbReference type="OrthoDB" id="515205at2759"/>
<sequence length="801" mass="86384">MEHAKRLNPARRLRAAAAALETRRRSWMERSWMEDTAEEHRRAERAALAGREVLYDHLKVTPHRTLLVSGLEFQRFRSLAKTGRRFSLCCLPVASPVGGVATWWAGITNVTDLVYTAFMVALSVAFERPGKPNFGDWLTVMNMIGSAIYILDLIMGFHQGVVVRWDSRAVIVLDGRMVARYYMGSDFWLDLIATVPSVVQVIILASGIGAHSVRIVYILRLLRLVRVARLVNGLQPGSSGGSSGPLKPLVALLTTRTLLLFNAGLTLAVLVNLLGCLWWNLAISQGIYHSWASPDVLTTKKYNLAEASDWNRWLVSCYYSLTTMLTIGYGDITPVTILETGVVIIFQVVGVGYFGFLLNTITSIMAASGPRARRRDAVRCKLQDVDEVMAAAGLGAHLRQHIRQFYMERWQPARDFNVKQMYGELPPRLRVAVARQRQEPALDQLHLLPPSLAPKQRLMAQKALAAASAPALLQAGQLLSEASYDPAPEEAGWWGVAPPPKTGPFCYLLDEGEMRALQPGSSSRRQQLSGSSTSDFYGPAMIGLSGLFSVLPPDSDGDADGGKEGSSGGGKEGSDGGGKDCNGSGVGGRGSRAGSRGSSGGGVSRSKGGGGSKDCGSSGSSGSSGSEGEDEDIDSESEADLDYHWQQEALALTHCRLWRIDCQQLYRTLRDQQPGVLLFMLRRLLQSLGVPEAATSGAGVMDELPAPPLDPPPPGSRRLALVQRLLGMCRELEAAERAQPAASASKGSHQSEVPSWRADSLSTSTDSLRVSFGPRGSIELESVDVGGPAGHLTADVLHTGE</sequence>
<dbReference type="PANTHER" id="PTHR45743:SF2">
    <property type="entry name" value="POTASSIUM CHANNEL AKT1"/>
    <property type="match status" value="1"/>
</dbReference>
<evidence type="ECO:0000256" key="8">
    <source>
        <dbReference type="SAM" id="Phobius"/>
    </source>
</evidence>
<feature type="compositionally biased region" description="Low complexity" evidence="7">
    <location>
        <begin position="614"/>
        <end position="626"/>
    </location>
</feature>
<name>A0A2P6TTE7_CHLSO</name>
<keyword evidence="3" id="KW-0631">Potassium channel</keyword>
<keyword evidence="10" id="KW-0407">Ion channel</keyword>
<feature type="transmembrane region" description="Helical" evidence="8">
    <location>
        <begin position="198"/>
        <end position="219"/>
    </location>
</feature>
<dbReference type="Gene3D" id="1.10.287.70">
    <property type="match status" value="1"/>
</dbReference>
<dbReference type="Proteomes" id="UP000239899">
    <property type="component" value="Unassembled WGS sequence"/>
</dbReference>
<evidence type="ECO:0000256" key="5">
    <source>
        <dbReference type="ARBA" id="ARBA00022989"/>
    </source>
</evidence>
<feature type="domain" description="Ion transport" evidence="9">
    <location>
        <begin position="114"/>
        <end position="365"/>
    </location>
</feature>
<dbReference type="Pfam" id="PF00520">
    <property type="entry name" value="Ion_trans"/>
    <property type="match status" value="1"/>
</dbReference>
<keyword evidence="4" id="KW-0406">Ion transport</keyword>
<keyword evidence="4" id="KW-0851">Voltage-gated channel</keyword>
<keyword evidence="5 8" id="KW-1133">Transmembrane helix</keyword>
<feature type="compositionally biased region" description="Gly residues" evidence="7">
    <location>
        <begin position="579"/>
        <end position="613"/>
    </location>
</feature>
<dbReference type="GO" id="GO:0005249">
    <property type="term" value="F:voltage-gated potassium channel activity"/>
    <property type="evidence" value="ECO:0007669"/>
    <property type="project" value="InterPro"/>
</dbReference>
<evidence type="ECO:0000256" key="3">
    <source>
        <dbReference type="ARBA" id="ARBA00022826"/>
    </source>
</evidence>
<evidence type="ECO:0000256" key="4">
    <source>
        <dbReference type="ARBA" id="ARBA00022882"/>
    </source>
</evidence>
<dbReference type="GO" id="GO:0034702">
    <property type="term" value="C:monoatomic ion channel complex"/>
    <property type="evidence" value="ECO:0007669"/>
    <property type="project" value="UniProtKB-KW"/>
</dbReference>
<feature type="transmembrane region" description="Helical" evidence="8">
    <location>
        <begin position="137"/>
        <end position="157"/>
    </location>
</feature>
<dbReference type="EMBL" id="LHPG02000007">
    <property type="protein sequence ID" value="PRW57335.1"/>
    <property type="molecule type" value="Genomic_DNA"/>
</dbReference>
<organism evidence="10 11">
    <name type="scientific">Chlorella sorokiniana</name>
    <name type="common">Freshwater green alga</name>
    <dbReference type="NCBI Taxonomy" id="3076"/>
    <lineage>
        <taxon>Eukaryota</taxon>
        <taxon>Viridiplantae</taxon>
        <taxon>Chlorophyta</taxon>
        <taxon>core chlorophytes</taxon>
        <taxon>Trebouxiophyceae</taxon>
        <taxon>Chlorellales</taxon>
        <taxon>Chlorellaceae</taxon>
        <taxon>Chlorella clade</taxon>
        <taxon>Chlorella</taxon>
    </lineage>
</organism>
<keyword evidence="3" id="KW-0630">Potassium</keyword>
<dbReference type="PANTHER" id="PTHR45743">
    <property type="entry name" value="POTASSIUM CHANNEL AKT1"/>
    <property type="match status" value="1"/>
</dbReference>
<dbReference type="InterPro" id="IPR045319">
    <property type="entry name" value="KAT/AKT"/>
</dbReference>
<feature type="region of interest" description="Disordered" evidence="7">
    <location>
        <begin position="737"/>
        <end position="801"/>
    </location>
</feature>
<evidence type="ECO:0000256" key="7">
    <source>
        <dbReference type="SAM" id="MobiDB-lite"/>
    </source>
</evidence>
<evidence type="ECO:0000256" key="1">
    <source>
        <dbReference type="ARBA" id="ARBA00004141"/>
    </source>
</evidence>
<keyword evidence="4" id="KW-0813">Transport</keyword>
<evidence type="ECO:0000313" key="10">
    <source>
        <dbReference type="EMBL" id="PRW57335.1"/>
    </source>
</evidence>
<keyword evidence="6 8" id="KW-0472">Membrane</keyword>
<keyword evidence="3" id="KW-0633">Potassium transport</keyword>
<evidence type="ECO:0000313" key="11">
    <source>
        <dbReference type="Proteomes" id="UP000239899"/>
    </source>
</evidence>
<keyword evidence="11" id="KW-1185">Reference proteome</keyword>
<evidence type="ECO:0000256" key="2">
    <source>
        <dbReference type="ARBA" id="ARBA00022692"/>
    </source>
</evidence>
<keyword evidence="2 8" id="KW-0812">Transmembrane</keyword>
<dbReference type="AlphaFoldDB" id="A0A2P6TTE7"/>
<feature type="transmembrane region" description="Helical" evidence="8">
    <location>
        <begin position="258"/>
        <end position="281"/>
    </location>
</feature>
<gene>
    <name evidence="10" type="ORF">C2E21_4372</name>
</gene>
<dbReference type="InterPro" id="IPR005821">
    <property type="entry name" value="Ion_trans_dom"/>
</dbReference>
<feature type="transmembrane region" description="Helical" evidence="8">
    <location>
        <begin position="344"/>
        <end position="367"/>
    </location>
</feature>
<evidence type="ECO:0000256" key="6">
    <source>
        <dbReference type="ARBA" id="ARBA00023136"/>
    </source>
</evidence>
<accession>A0A2P6TTE7</accession>
<evidence type="ECO:0000259" key="9">
    <source>
        <dbReference type="Pfam" id="PF00520"/>
    </source>
</evidence>
<feature type="region of interest" description="Disordered" evidence="7">
    <location>
        <begin position="548"/>
        <end position="638"/>
    </location>
</feature>
<proteinExistence type="predicted"/>
<dbReference type="SUPFAM" id="SSF81324">
    <property type="entry name" value="Voltage-gated potassium channels"/>
    <property type="match status" value="1"/>
</dbReference>
<comment type="subcellular location">
    <subcellularLocation>
        <location evidence="1">Membrane</location>
        <topology evidence="1">Multi-pass membrane protein</topology>
    </subcellularLocation>
</comment>
<protein>
    <submittedName>
        <fullName evidence="10">Potassium channel AKT1</fullName>
    </submittedName>
</protein>
<feature type="compositionally biased region" description="Acidic residues" evidence="7">
    <location>
        <begin position="627"/>
        <end position="638"/>
    </location>
</feature>
<dbReference type="Gene3D" id="1.10.287.630">
    <property type="entry name" value="Helix hairpin bin"/>
    <property type="match status" value="1"/>
</dbReference>